<evidence type="ECO:0000313" key="3">
    <source>
        <dbReference type="Proteomes" id="UP000295724"/>
    </source>
</evidence>
<name>A0A4R6XSM4_9GAMM</name>
<dbReference type="EMBL" id="SNZB01000004">
    <property type="protein sequence ID" value="TDR19338.1"/>
    <property type="molecule type" value="Genomic_DNA"/>
</dbReference>
<dbReference type="AlphaFoldDB" id="A0A4R6XSM4"/>
<dbReference type="InterPro" id="IPR000182">
    <property type="entry name" value="GNAT_dom"/>
</dbReference>
<dbReference type="Gene3D" id="3.40.630.30">
    <property type="match status" value="1"/>
</dbReference>
<evidence type="ECO:0000259" key="1">
    <source>
        <dbReference type="Pfam" id="PF13302"/>
    </source>
</evidence>
<protein>
    <submittedName>
        <fullName evidence="2">RimJ/RimL family protein N-acetyltransferase</fullName>
    </submittedName>
</protein>
<keyword evidence="3" id="KW-1185">Reference proteome</keyword>
<dbReference type="GO" id="GO:0016747">
    <property type="term" value="F:acyltransferase activity, transferring groups other than amino-acyl groups"/>
    <property type="evidence" value="ECO:0007669"/>
    <property type="project" value="InterPro"/>
</dbReference>
<dbReference type="SUPFAM" id="SSF55729">
    <property type="entry name" value="Acyl-CoA N-acyltransferases (Nat)"/>
    <property type="match status" value="1"/>
</dbReference>
<reference evidence="2 3" key="1">
    <citation type="submission" date="2019-03" db="EMBL/GenBank/DDBJ databases">
        <title>Genomic Encyclopedia of Type Strains, Phase IV (KMG-IV): sequencing the most valuable type-strain genomes for metagenomic binning, comparative biology and taxonomic classification.</title>
        <authorList>
            <person name="Goeker M."/>
        </authorList>
    </citation>
    <scope>NUCLEOTIDE SEQUENCE [LARGE SCALE GENOMIC DNA]</scope>
    <source>
        <strain evidence="2 3">DSM 25488</strain>
    </source>
</reference>
<dbReference type="RefSeq" id="WP_162846849.1">
    <property type="nucleotide sequence ID" value="NZ_NIHB01000007.1"/>
</dbReference>
<sequence>MTFKLKPLSETDDTFVIVLYQNPVIMRHIGAVLTDHQANGLGGKMRAEADKNKAIYQVIMTADGKQRVGLLSMHWKAESCHIESGMIILPTFQNQGVCRWAQMEALHLVKNIFPVKVCTVYISGDNVAANTSYKKMGFVPVENTSKLTKHLNLIRWDFNMELLK</sequence>
<dbReference type="InterPro" id="IPR016181">
    <property type="entry name" value="Acyl_CoA_acyltransferase"/>
</dbReference>
<feature type="domain" description="N-acetyltransferase" evidence="1">
    <location>
        <begin position="5"/>
        <end position="139"/>
    </location>
</feature>
<dbReference type="Pfam" id="PF13302">
    <property type="entry name" value="Acetyltransf_3"/>
    <property type="match status" value="1"/>
</dbReference>
<dbReference type="Proteomes" id="UP000295724">
    <property type="component" value="Unassembled WGS sequence"/>
</dbReference>
<proteinExistence type="predicted"/>
<keyword evidence="2" id="KW-0808">Transferase</keyword>
<evidence type="ECO:0000313" key="2">
    <source>
        <dbReference type="EMBL" id="TDR19338.1"/>
    </source>
</evidence>
<organism evidence="2 3">
    <name type="scientific">Marinicella litoralis</name>
    <dbReference type="NCBI Taxonomy" id="644220"/>
    <lineage>
        <taxon>Bacteria</taxon>
        <taxon>Pseudomonadati</taxon>
        <taxon>Pseudomonadota</taxon>
        <taxon>Gammaproteobacteria</taxon>
        <taxon>Lysobacterales</taxon>
        <taxon>Marinicellaceae</taxon>
        <taxon>Marinicella</taxon>
    </lineage>
</organism>
<accession>A0A4R6XSM4</accession>
<comment type="caution">
    <text evidence="2">The sequence shown here is derived from an EMBL/GenBank/DDBJ whole genome shotgun (WGS) entry which is preliminary data.</text>
</comment>
<gene>
    <name evidence="2" type="ORF">C8D91_1887</name>
</gene>